<feature type="region of interest" description="Disordered" evidence="2">
    <location>
        <begin position="194"/>
        <end position="216"/>
    </location>
</feature>
<protein>
    <submittedName>
        <fullName evidence="3">Uncharacterized protein</fullName>
    </submittedName>
</protein>
<organism evidence="3 4">
    <name type="scientific">Aureobasidium subglaciale (strain EXF-2481)</name>
    <name type="common">Aureobasidium pullulans var. subglaciale</name>
    <dbReference type="NCBI Taxonomy" id="1043005"/>
    <lineage>
        <taxon>Eukaryota</taxon>
        <taxon>Fungi</taxon>
        <taxon>Dikarya</taxon>
        <taxon>Ascomycota</taxon>
        <taxon>Pezizomycotina</taxon>
        <taxon>Dothideomycetes</taxon>
        <taxon>Dothideomycetidae</taxon>
        <taxon>Dothideales</taxon>
        <taxon>Saccotheciaceae</taxon>
        <taxon>Aureobasidium</taxon>
    </lineage>
</organism>
<dbReference type="PANTHER" id="PTHR21974:SF2">
    <property type="entry name" value="RE15880P"/>
    <property type="match status" value="1"/>
</dbReference>
<keyword evidence="1" id="KW-0175">Coiled coil</keyword>
<dbReference type="GeneID" id="25367932"/>
<keyword evidence="4" id="KW-1185">Reference proteome</keyword>
<dbReference type="HOGENOM" id="CLU_044873_1_0_1"/>
<dbReference type="Proteomes" id="UP000030641">
    <property type="component" value="Unassembled WGS sequence"/>
</dbReference>
<feature type="region of interest" description="Disordered" evidence="2">
    <location>
        <begin position="392"/>
        <end position="411"/>
    </location>
</feature>
<gene>
    <name evidence="3" type="ORF">AUEXF2481DRAFT_454057</name>
</gene>
<dbReference type="AlphaFoldDB" id="A0A074Y1X9"/>
<feature type="coiled-coil region" evidence="1">
    <location>
        <begin position="150"/>
        <end position="187"/>
    </location>
</feature>
<accession>A0A074Y1X9</accession>
<dbReference type="STRING" id="1043005.A0A074Y1X9"/>
<evidence type="ECO:0000313" key="4">
    <source>
        <dbReference type="Proteomes" id="UP000030641"/>
    </source>
</evidence>
<proteinExistence type="predicted"/>
<reference evidence="3 4" key="1">
    <citation type="journal article" date="2014" name="BMC Genomics">
        <title>Genome sequencing of four Aureobasidium pullulans varieties: biotechnological potential, stress tolerance, and description of new species.</title>
        <authorList>
            <person name="Gostin Ar C."/>
            <person name="Ohm R.A."/>
            <person name="Kogej T."/>
            <person name="Sonjak S."/>
            <person name="Turk M."/>
            <person name="Zajc J."/>
            <person name="Zalar P."/>
            <person name="Grube M."/>
            <person name="Sun H."/>
            <person name="Han J."/>
            <person name="Sharma A."/>
            <person name="Chiniquy J."/>
            <person name="Ngan C.Y."/>
            <person name="Lipzen A."/>
            <person name="Barry K."/>
            <person name="Grigoriev I.V."/>
            <person name="Gunde-Cimerman N."/>
        </authorList>
    </citation>
    <scope>NUCLEOTIDE SEQUENCE [LARGE SCALE GENOMIC DNA]</scope>
    <source>
        <strain evidence="3 4">EXF-2481</strain>
    </source>
</reference>
<dbReference type="OrthoDB" id="2562743at2759"/>
<dbReference type="EMBL" id="KL584775">
    <property type="protein sequence ID" value="KEQ91813.1"/>
    <property type="molecule type" value="Genomic_DNA"/>
</dbReference>
<dbReference type="RefSeq" id="XP_013340325.1">
    <property type="nucleotide sequence ID" value="XM_013484871.1"/>
</dbReference>
<evidence type="ECO:0000313" key="3">
    <source>
        <dbReference type="EMBL" id="KEQ91813.1"/>
    </source>
</evidence>
<evidence type="ECO:0000256" key="1">
    <source>
        <dbReference type="SAM" id="Coils"/>
    </source>
</evidence>
<dbReference type="OMA" id="FRRFAHK"/>
<dbReference type="PANTHER" id="PTHR21974">
    <property type="entry name" value="RE15880P"/>
    <property type="match status" value="1"/>
</dbReference>
<feature type="coiled-coil region" evidence="1">
    <location>
        <begin position="333"/>
        <end position="364"/>
    </location>
</feature>
<evidence type="ECO:0000256" key="2">
    <source>
        <dbReference type="SAM" id="MobiDB-lite"/>
    </source>
</evidence>
<name>A0A074Y1X9_AURSE</name>
<dbReference type="InParanoid" id="A0A074Y1X9"/>
<sequence length="411" mass="46710">MPMSVGPQTHKVQASCLSRIQDRHRTRPTQDSISHPIVRRLTMSSQLIASLQQAAGRNQELLAILSQTDNAPAALKQNSTYITDLEEQKSKTKQEIQRLHRITEDERKDHVKYEKSTFNRYMHKMTGRETRFVEKAGKEEKEFMEAWQKERDTQESHAELTRALATAQQEQQRLQGEAARHDQAQSELDRLYSSIFDGPTPEIPGEDQLESSLQNNKQWADNTAQHQNLQRRAAEALNAALQCLDHASRDMGDALDMSRWDMWGGGTFTDMMERDALSKAQVGVSESLRHMDEARRCQPGIPPLANINIDNGHMISDVLFDNIFTDMAQHDRIKSSAAQLQQAIQQCRELLEKQKRTYHDAANQSAQAAEATNASRLELQRIRAEAFERFAGHGAPPPFQQSAYEVPPPAY</sequence>